<keyword evidence="3" id="KW-1185">Reference proteome</keyword>
<evidence type="ECO:0000313" key="2">
    <source>
        <dbReference type="EMBL" id="GGA83725.1"/>
    </source>
</evidence>
<evidence type="ECO:0000313" key="3">
    <source>
        <dbReference type="Proteomes" id="UP000619743"/>
    </source>
</evidence>
<dbReference type="Proteomes" id="UP000619743">
    <property type="component" value="Unassembled WGS sequence"/>
</dbReference>
<dbReference type="InterPro" id="IPR007048">
    <property type="entry name" value="IraD/Gp25-like"/>
</dbReference>
<gene>
    <name evidence="2" type="ORF">GCM10011369_27160</name>
</gene>
<reference evidence="3" key="1">
    <citation type="journal article" date="2019" name="Int. J. Syst. Evol. Microbiol.">
        <title>The Global Catalogue of Microorganisms (GCM) 10K type strain sequencing project: providing services to taxonomists for standard genome sequencing and annotation.</title>
        <authorList>
            <consortium name="The Broad Institute Genomics Platform"/>
            <consortium name="The Broad Institute Genome Sequencing Center for Infectious Disease"/>
            <person name="Wu L."/>
            <person name="Ma J."/>
        </authorList>
    </citation>
    <scope>NUCLEOTIDE SEQUENCE [LARGE SCALE GENOMIC DNA]</scope>
    <source>
        <strain evidence="3">CGMCC 1.10130</strain>
    </source>
</reference>
<dbReference type="Gene3D" id="3.10.450.40">
    <property type="match status" value="1"/>
</dbReference>
<dbReference type="RefSeq" id="WP_087506624.1">
    <property type="nucleotide sequence ID" value="NZ_BMDX01000015.1"/>
</dbReference>
<proteinExistence type="predicted"/>
<feature type="domain" description="IraD/Gp25-like" evidence="1">
    <location>
        <begin position="28"/>
        <end position="118"/>
    </location>
</feature>
<protein>
    <submittedName>
        <fullName evidence="2">Baseplate protein</fullName>
    </submittedName>
</protein>
<dbReference type="Pfam" id="PF04965">
    <property type="entry name" value="GPW_gp25"/>
    <property type="match status" value="1"/>
</dbReference>
<dbReference type="SUPFAM" id="SSF160719">
    <property type="entry name" value="gpW/gp25-like"/>
    <property type="match status" value="1"/>
</dbReference>
<organism evidence="2 3">
    <name type="scientific">Neiella marina</name>
    <dbReference type="NCBI Taxonomy" id="508461"/>
    <lineage>
        <taxon>Bacteria</taxon>
        <taxon>Pseudomonadati</taxon>
        <taxon>Pseudomonadota</taxon>
        <taxon>Gammaproteobacteria</taxon>
        <taxon>Alteromonadales</taxon>
        <taxon>Echinimonadaceae</taxon>
        <taxon>Neiella</taxon>
    </lineage>
</organism>
<dbReference type="AlphaFoldDB" id="A0A8J2U790"/>
<dbReference type="EMBL" id="BMDX01000015">
    <property type="protein sequence ID" value="GGA83725.1"/>
    <property type="molecule type" value="Genomic_DNA"/>
</dbReference>
<dbReference type="OrthoDB" id="9802846at2"/>
<accession>A0A8J2U790</accession>
<sequence>MSNQGFLGKGWQFPPNFSRASGQVSLVEGEQDIEQSLRILLATNAGERFLVPEYGLDMQSQLFESPNSTARNLLKDRIVRTLLIHEPRIKVLQLTLDDSNLNEGKLILSLDYQIRASNSRFNLVYPYYLTDGTEVSPKV</sequence>
<name>A0A8J2U790_9GAMM</name>
<comment type="caution">
    <text evidence="2">The sequence shown here is derived from an EMBL/GenBank/DDBJ whole genome shotgun (WGS) entry which is preliminary data.</text>
</comment>
<evidence type="ECO:0000259" key="1">
    <source>
        <dbReference type="Pfam" id="PF04965"/>
    </source>
</evidence>